<name>X1LF82_9ZZZZ</name>
<gene>
    <name evidence="1" type="ORF">S03H2_71300</name>
</gene>
<dbReference type="AlphaFoldDB" id="X1LF82"/>
<proteinExistence type="predicted"/>
<accession>X1LF82</accession>
<protein>
    <submittedName>
        <fullName evidence="1">Uncharacterized protein</fullName>
    </submittedName>
</protein>
<dbReference type="EMBL" id="BARU01047663">
    <property type="protein sequence ID" value="GAI01050.1"/>
    <property type="molecule type" value="Genomic_DNA"/>
</dbReference>
<sequence length="58" mass="6395">YIIKGQSYPAQQKLTRFSDTIKATTEIWEALNKAAKTSEILELDNPPSLGNAVNDITS</sequence>
<organism evidence="1">
    <name type="scientific">marine sediment metagenome</name>
    <dbReference type="NCBI Taxonomy" id="412755"/>
    <lineage>
        <taxon>unclassified sequences</taxon>
        <taxon>metagenomes</taxon>
        <taxon>ecological metagenomes</taxon>
    </lineage>
</organism>
<reference evidence="1" key="1">
    <citation type="journal article" date="2014" name="Front. Microbiol.">
        <title>High frequency of phylogenetically diverse reductive dehalogenase-homologous genes in deep subseafloor sedimentary metagenomes.</title>
        <authorList>
            <person name="Kawai M."/>
            <person name="Futagami T."/>
            <person name="Toyoda A."/>
            <person name="Takaki Y."/>
            <person name="Nishi S."/>
            <person name="Hori S."/>
            <person name="Arai W."/>
            <person name="Tsubouchi T."/>
            <person name="Morono Y."/>
            <person name="Uchiyama I."/>
            <person name="Ito T."/>
            <person name="Fujiyama A."/>
            <person name="Inagaki F."/>
            <person name="Takami H."/>
        </authorList>
    </citation>
    <scope>NUCLEOTIDE SEQUENCE</scope>
    <source>
        <strain evidence="1">Expedition CK06-06</strain>
    </source>
</reference>
<comment type="caution">
    <text evidence="1">The sequence shown here is derived from an EMBL/GenBank/DDBJ whole genome shotgun (WGS) entry which is preliminary data.</text>
</comment>
<evidence type="ECO:0000313" key="1">
    <source>
        <dbReference type="EMBL" id="GAI01050.1"/>
    </source>
</evidence>
<feature type="non-terminal residue" evidence="1">
    <location>
        <position position="1"/>
    </location>
</feature>